<evidence type="ECO:0000313" key="3">
    <source>
        <dbReference type="EMBL" id="CAI9744268.1"/>
    </source>
</evidence>
<dbReference type="Pfam" id="PF13350">
    <property type="entry name" value="Y_phosphatase3"/>
    <property type="match status" value="2"/>
</dbReference>
<dbReference type="SUPFAM" id="SSF52799">
    <property type="entry name" value="(Phosphotyrosine protein) phosphatases II"/>
    <property type="match status" value="1"/>
</dbReference>
<accession>A0AA36C1X2</accession>
<dbReference type="PANTHER" id="PTHR31126:SF1">
    <property type="entry name" value="TYROSINE SPECIFIC PROTEIN PHOSPHATASES DOMAIN-CONTAINING PROTEIN"/>
    <property type="match status" value="1"/>
</dbReference>
<gene>
    <name evidence="3" type="ORF">OCTVUL_1B007394</name>
</gene>
<dbReference type="InterPro" id="IPR026893">
    <property type="entry name" value="Tyr/Ser_Pase_IphP-type"/>
</dbReference>
<dbReference type="AlphaFoldDB" id="A0AA36C1X2"/>
<reference evidence="3" key="1">
    <citation type="submission" date="2023-08" db="EMBL/GenBank/DDBJ databases">
        <authorList>
            <person name="Alioto T."/>
            <person name="Alioto T."/>
            <person name="Gomez Garrido J."/>
        </authorList>
    </citation>
    <scope>NUCLEOTIDE SEQUENCE</scope>
</reference>
<keyword evidence="4" id="KW-1185">Reference proteome</keyword>
<keyword evidence="2" id="KW-0472">Membrane</keyword>
<dbReference type="GO" id="GO:0004721">
    <property type="term" value="F:phosphoprotein phosphatase activity"/>
    <property type="evidence" value="ECO:0007669"/>
    <property type="project" value="InterPro"/>
</dbReference>
<feature type="transmembrane region" description="Helical" evidence="2">
    <location>
        <begin position="206"/>
        <end position="226"/>
    </location>
</feature>
<dbReference type="Proteomes" id="UP001162480">
    <property type="component" value="Chromosome 30"/>
</dbReference>
<dbReference type="Gene3D" id="3.90.190.10">
    <property type="entry name" value="Protein tyrosine phosphatase superfamily"/>
    <property type="match status" value="2"/>
</dbReference>
<dbReference type="EMBL" id="OX597843">
    <property type="protein sequence ID" value="CAI9744268.1"/>
    <property type="molecule type" value="Genomic_DNA"/>
</dbReference>
<feature type="compositionally biased region" description="Polar residues" evidence="1">
    <location>
        <begin position="120"/>
        <end position="134"/>
    </location>
</feature>
<sequence length="379" mass="43196">MSSHPHASDGTDHQLDDIVDVDDSDCVNSIMPNCPNFRRLCPGVRIYRSSRPDLLTDEEAGFFRDKLNIRTIIDLRSVSEYKKATGDKLVANHYNLYKLKVPQRQYSRQETVETEPLEQQRVSRCSSVCNPDGTSSPSVPQPPSPSQQESSSTDHPHGKPSASDVDISANTGNDTEGGGQEMVERRHYLFDIFKAYPWLMFSRAPWYIQVYSIFVLLFDVIWGTGFKHFMRLYVRRVLNPQGILGQYKDMIEIGSKQICAALKLLSSPDHVPALLNCTFGKDRTGVLCALILACLGKDKTYISRNYAQSAALLEHVKDVLRDEMTRKYQLNETFITAEEQTMMDLLTHIEEKYGSVTEYMEHIGFSREEQKMLCENICR</sequence>
<protein>
    <submittedName>
        <fullName evidence="3">Uncharacterized protein</fullName>
    </submittedName>
</protein>
<dbReference type="InterPro" id="IPR029021">
    <property type="entry name" value="Prot-tyrosine_phosphatase-like"/>
</dbReference>
<name>A0AA36C1X2_OCTVU</name>
<organism evidence="3 4">
    <name type="scientific">Octopus vulgaris</name>
    <name type="common">Common octopus</name>
    <dbReference type="NCBI Taxonomy" id="6645"/>
    <lineage>
        <taxon>Eukaryota</taxon>
        <taxon>Metazoa</taxon>
        <taxon>Spiralia</taxon>
        <taxon>Lophotrochozoa</taxon>
        <taxon>Mollusca</taxon>
        <taxon>Cephalopoda</taxon>
        <taxon>Coleoidea</taxon>
        <taxon>Octopodiformes</taxon>
        <taxon>Octopoda</taxon>
        <taxon>Incirrata</taxon>
        <taxon>Octopodidae</taxon>
        <taxon>Octopus</taxon>
    </lineage>
</organism>
<keyword evidence="2" id="KW-1133">Transmembrane helix</keyword>
<evidence type="ECO:0000313" key="4">
    <source>
        <dbReference type="Proteomes" id="UP001162480"/>
    </source>
</evidence>
<proteinExistence type="predicted"/>
<keyword evidence="2" id="KW-0812">Transmembrane</keyword>
<feature type="region of interest" description="Disordered" evidence="1">
    <location>
        <begin position="105"/>
        <end position="179"/>
    </location>
</feature>
<evidence type="ECO:0000256" key="1">
    <source>
        <dbReference type="SAM" id="MobiDB-lite"/>
    </source>
</evidence>
<dbReference type="PANTHER" id="PTHR31126">
    <property type="entry name" value="TYROSINE-PROTEIN PHOSPHATASE"/>
    <property type="match status" value="1"/>
</dbReference>
<evidence type="ECO:0000256" key="2">
    <source>
        <dbReference type="SAM" id="Phobius"/>
    </source>
</evidence>